<sequence length="22" mass="2747">MACETWIPYFIKSERVRNTFVR</sequence>
<gene>
    <name evidence="1" type="ORF">ABXS70_18025</name>
</gene>
<name>A0AAU8NL60_9BACL</name>
<reference evidence="1" key="1">
    <citation type="submission" date="2024-05" db="EMBL/GenBank/DDBJ databases">
        <title>Draft genome assemblies of 36 bacteria isolated from hibernating arctic ground squirrels.</title>
        <authorList>
            <person name="McKee H."/>
            <person name="Mullen L."/>
            <person name="Drown D.M."/>
            <person name="Duddleston K.N."/>
        </authorList>
    </citation>
    <scope>NUCLEOTIDE SEQUENCE</scope>
    <source>
        <strain evidence="1">AN1007</strain>
    </source>
</reference>
<evidence type="ECO:0000313" key="1">
    <source>
        <dbReference type="EMBL" id="XCP98047.1"/>
    </source>
</evidence>
<protein>
    <submittedName>
        <fullName evidence="1">DUF2569 family protein</fullName>
    </submittedName>
</protein>
<dbReference type="AlphaFoldDB" id="A0AAU8NL60"/>
<dbReference type="InterPro" id="IPR019690">
    <property type="entry name" value="DUF2569"/>
</dbReference>
<dbReference type="EMBL" id="CP159992">
    <property type="protein sequence ID" value="XCP98047.1"/>
    <property type="molecule type" value="Genomic_DNA"/>
</dbReference>
<accession>A0AAU8NL60</accession>
<proteinExistence type="predicted"/>
<dbReference type="Pfam" id="PF10754">
    <property type="entry name" value="DUF2569"/>
    <property type="match status" value="1"/>
</dbReference>
<organism evidence="1">
    <name type="scientific">Paenibacillus sp. AN1007</name>
    <dbReference type="NCBI Taxonomy" id="3151385"/>
    <lineage>
        <taxon>Bacteria</taxon>
        <taxon>Bacillati</taxon>
        <taxon>Bacillota</taxon>
        <taxon>Bacilli</taxon>
        <taxon>Bacillales</taxon>
        <taxon>Paenibacillaceae</taxon>
        <taxon>Paenibacillus</taxon>
    </lineage>
</organism>
<dbReference type="RefSeq" id="WP_366296678.1">
    <property type="nucleotide sequence ID" value="NZ_CP159992.1"/>
</dbReference>